<dbReference type="EMBL" id="CAXDID020000223">
    <property type="protein sequence ID" value="CAL6058849.1"/>
    <property type="molecule type" value="Genomic_DNA"/>
</dbReference>
<comment type="caution">
    <text evidence="2">The sequence shown here is derived from an EMBL/GenBank/DDBJ whole genome shotgun (WGS) entry which is preliminary data.</text>
</comment>
<dbReference type="EMBL" id="CATOUU010001018">
    <property type="protein sequence ID" value="CAI9967251.1"/>
    <property type="molecule type" value="Genomic_DNA"/>
</dbReference>
<dbReference type="AlphaFoldDB" id="A0AA86R523"/>
<evidence type="ECO:0000313" key="3">
    <source>
        <dbReference type="EMBL" id="CAL6058849.1"/>
    </source>
</evidence>
<protein>
    <submittedName>
        <fullName evidence="3">Hypothetical_protein</fullName>
    </submittedName>
</protein>
<proteinExistence type="predicted"/>
<dbReference type="EMBL" id="CATOUU010000645">
    <property type="protein sequence ID" value="CAI9937287.1"/>
    <property type="molecule type" value="Genomic_DNA"/>
</dbReference>
<evidence type="ECO:0000313" key="2">
    <source>
        <dbReference type="EMBL" id="CAI9967251.1"/>
    </source>
</evidence>
<evidence type="ECO:0000313" key="1">
    <source>
        <dbReference type="EMBL" id="CAI9937287.1"/>
    </source>
</evidence>
<accession>A0AA86R523</accession>
<dbReference type="Proteomes" id="UP001642409">
    <property type="component" value="Unassembled WGS sequence"/>
</dbReference>
<sequence>MFNFFKGLYKRMRYGQWTLLDSSSVLKLYQTLNLTRFKIQTFKHSQRILLLKKTAMNITYYHFKYFALKPRYLGENQIISEFTEFYSIFTISLVCSYLSNI</sequence>
<gene>
    <name evidence="1" type="ORF">HINF_LOCUS24932</name>
    <name evidence="3" type="ORF">HINF_LOCUS48465</name>
    <name evidence="2" type="ORF">HINF_LOCUS54896</name>
    <name evidence="4" type="ORF">HINF_LOCUS67858</name>
</gene>
<name>A0AA86R523_9EUKA</name>
<reference evidence="3 5" key="2">
    <citation type="submission" date="2024-07" db="EMBL/GenBank/DDBJ databases">
        <authorList>
            <person name="Akdeniz Z."/>
        </authorList>
    </citation>
    <scope>NUCLEOTIDE SEQUENCE [LARGE SCALE GENOMIC DNA]</scope>
</reference>
<evidence type="ECO:0000313" key="5">
    <source>
        <dbReference type="Proteomes" id="UP001642409"/>
    </source>
</evidence>
<evidence type="ECO:0000313" key="4">
    <source>
        <dbReference type="EMBL" id="CAL6095248.1"/>
    </source>
</evidence>
<organism evidence="2">
    <name type="scientific">Hexamita inflata</name>
    <dbReference type="NCBI Taxonomy" id="28002"/>
    <lineage>
        <taxon>Eukaryota</taxon>
        <taxon>Metamonada</taxon>
        <taxon>Diplomonadida</taxon>
        <taxon>Hexamitidae</taxon>
        <taxon>Hexamitinae</taxon>
        <taxon>Hexamita</taxon>
    </lineage>
</organism>
<keyword evidence="5" id="KW-1185">Reference proteome</keyword>
<dbReference type="EMBL" id="CAXDID020000474">
    <property type="protein sequence ID" value="CAL6095248.1"/>
    <property type="molecule type" value="Genomic_DNA"/>
</dbReference>
<reference evidence="2" key="1">
    <citation type="submission" date="2023-06" db="EMBL/GenBank/DDBJ databases">
        <authorList>
            <person name="Kurt Z."/>
        </authorList>
    </citation>
    <scope>NUCLEOTIDE SEQUENCE</scope>
</reference>